<evidence type="ECO:0000313" key="3">
    <source>
        <dbReference type="Proteomes" id="UP000054266"/>
    </source>
</evidence>
<accession>A0A0D2FV40</accession>
<dbReference type="Proteomes" id="UP000054266">
    <property type="component" value="Unassembled WGS sequence"/>
</dbReference>
<evidence type="ECO:0000313" key="2">
    <source>
        <dbReference type="EMBL" id="KIW72338.1"/>
    </source>
</evidence>
<dbReference type="EMBL" id="KN846956">
    <property type="protein sequence ID" value="KIW72338.1"/>
    <property type="molecule type" value="Genomic_DNA"/>
</dbReference>
<dbReference type="AlphaFoldDB" id="A0A0D2FV40"/>
<sequence>MANTIGLISVRWQLTFFTMDLSHLLLASFPLSKVGKQRHCLRKALSCRGGSTNDFVDNCARSDFYPPCLRHLVSLVGFFAQANTYLNIIQRTALDGRFLVGEMGLWIRCSQVFALPLMAACNMAE</sequence>
<organism evidence="2 3">
    <name type="scientific">Phialophora macrospora</name>
    <dbReference type="NCBI Taxonomy" id="1851006"/>
    <lineage>
        <taxon>Eukaryota</taxon>
        <taxon>Fungi</taxon>
        <taxon>Dikarya</taxon>
        <taxon>Ascomycota</taxon>
        <taxon>Pezizomycotina</taxon>
        <taxon>Eurotiomycetes</taxon>
        <taxon>Chaetothyriomycetidae</taxon>
        <taxon>Chaetothyriales</taxon>
        <taxon>Herpotrichiellaceae</taxon>
        <taxon>Phialophora</taxon>
    </lineage>
</organism>
<keyword evidence="3" id="KW-1185">Reference proteome</keyword>
<feature type="signal peptide" evidence="1">
    <location>
        <begin position="1"/>
        <end position="27"/>
    </location>
</feature>
<proteinExistence type="predicted"/>
<protein>
    <submittedName>
        <fullName evidence="2">Uncharacterized protein</fullName>
    </submittedName>
</protein>
<dbReference type="HOGENOM" id="CLU_1992342_0_0_1"/>
<gene>
    <name evidence="2" type="ORF">PV04_00538</name>
</gene>
<keyword evidence="1" id="KW-0732">Signal</keyword>
<reference evidence="2 3" key="1">
    <citation type="submission" date="2015-01" db="EMBL/GenBank/DDBJ databases">
        <title>The Genome Sequence of Capronia semiimmersa CBS27337.</title>
        <authorList>
            <consortium name="The Broad Institute Genomics Platform"/>
            <person name="Cuomo C."/>
            <person name="de Hoog S."/>
            <person name="Gorbushina A."/>
            <person name="Stielow B."/>
            <person name="Teixiera M."/>
            <person name="Abouelleil A."/>
            <person name="Chapman S.B."/>
            <person name="Priest M."/>
            <person name="Young S.K."/>
            <person name="Wortman J."/>
            <person name="Nusbaum C."/>
            <person name="Birren B."/>
        </authorList>
    </citation>
    <scope>NUCLEOTIDE SEQUENCE [LARGE SCALE GENOMIC DNA]</scope>
    <source>
        <strain evidence="2 3">CBS 27337</strain>
    </source>
</reference>
<name>A0A0D2FV40_9EURO</name>
<evidence type="ECO:0000256" key="1">
    <source>
        <dbReference type="SAM" id="SignalP"/>
    </source>
</evidence>
<feature type="chain" id="PRO_5002258004" evidence="1">
    <location>
        <begin position="28"/>
        <end position="125"/>
    </location>
</feature>